<dbReference type="EMBL" id="ML769389">
    <property type="protein sequence ID" value="KAE9409038.1"/>
    <property type="molecule type" value="Genomic_DNA"/>
</dbReference>
<name>A0A6A4IIH2_9AGAR</name>
<organism evidence="2 3">
    <name type="scientific">Gymnopus androsaceus JB14</name>
    <dbReference type="NCBI Taxonomy" id="1447944"/>
    <lineage>
        <taxon>Eukaryota</taxon>
        <taxon>Fungi</taxon>
        <taxon>Dikarya</taxon>
        <taxon>Basidiomycota</taxon>
        <taxon>Agaricomycotina</taxon>
        <taxon>Agaricomycetes</taxon>
        <taxon>Agaricomycetidae</taxon>
        <taxon>Agaricales</taxon>
        <taxon>Marasmiineae</taxon>
        <taxon>Omphalotaceae</taxon>
        <taxon>Gymnopus</taxon>
    </lineage>
</organism>
<dbReference type="OrthoDB" id="2992301at2759"/>
<accession>A0A6A4IIH2</accession>
<proteinExistence type="predicted"/>
<sequence length="152" mass="16742">MTKLIIRLPASRSTLPSSTHTVTLPSPRKVRSSCGQLPSVSLKKAPSPTTSRTRGTSSHPPKANRMNDAQRKALLENDSDILTGSVRQKQVVCRGCRQSRALDHKINYGAANWIRHKDRCTVLKAETETRKAAETLVLMSTLVFAATPNEPR</sequence>
<reference evidence="2" key="1">
    <citation type="journal article" date="2019" name="Environ. Microbiol.">
        <title>Fungal ecological strategies reflected in gene transcription - a case study of two litter decomposers.</title>
        <authorList>
            <person name="Barbi F."/>
            <person name="Kohler A."/>
            <person name="Barry K."/>
            <person name="Baskaran P."/>
            <person name="Daum C."/>
            <person name="Fauchery L."/>
            <person name="Ihrmark K."/>
            <person name="Kuo A."/>
            <person name="LaButti K."/>
            <person name="Lipzen A."/>
            <person name="Morin E."/>
            <person name="Grigoriev I.V."/>
            <person name="Henrissat B."/>
            <person name="Lindahl B."/>
            <person name="Martin F."/>
        </authorList>
    </citation>
    <scope>NUCLEOTIDE SEQUENCE</scope>
    <source>
        <strain evidence="2">JB14</strain>
    </source>
</reference>
<keyword evidence="3" id="KW-1185">Reference proteome</keyword>
<evidence type="ECO:0000313" key="2">
    <source>
        <dbReference type="EMBL" id="KAE9409038.1"/>
    </source>
</evidence>
<evidence type="ECO:0000313" key="3">
    <source>
        <dbReference type="Proteomes" id="UP000799118"/>
    </source>
</evidence>
<gene>
    <name evidence="2" type="ORF">BT96DRAFT_985361</name>
</gene>
<feature type="compositionally biased region" description="Low complexity" evidence="1">
    <location>
        <begin position="46"/>
        <end position="61"/>
    </location>
</feature>
<feature type="region of interest" description="Disordered" evidence="1">
    <location>
        <begin position="14"/>
        <end position="71"/>
    </location>
</feature>
<protein>
    <submittedName>
        <fullName evidence="2">Uncharacterized protein</fullName>
    </submittedName>
</protein>
<dbReference type="Proteomes" id="UP000799118">
    <property type="component" value="Unassembled WGS sequence"/>
</dbReference>
<evidence type="ECO:0000256" key="1">
    <source>
        <dbReference type="SAM" id="MobiDB-lite"/>
    </source>
</evidence>
<feature type="compositionally biased region" description="Polar residues" evidence="1">
    <location>
        <begin position="14"/>
        <end position="24"/>
    </location>
</feature>
<dbReference type="AlphaFoldDB" id="A0A6A4IIH2"/>